<feature type="region of interest" description="Disordered" evidence="1">
    <location>
        <begin position="78"/>
        <end position="97"/>
    </location>
</feature>
<comment type="caution">
    <text evidence="2">The sequence shown here is derived from an EMBL/GenBank/DDBJ whole genome shotgun (WGS) entry which is preliminary data.</text>
</comment>
<sequence length="124" mass="14472">MFTQSEAFYLAGGVQESGRRIGLRKQSTQRFQNIFRAFDTIDGRGAIIPKEIVRRMQEEQSERGIIVNVREGMSIIRPDEEEEEEFEEQQGRPGQQWWEEVIGNGLKKHLHNENPHQHKKPKTG</sequence>
<evidence type="ECO:0000313" key="3">
    <source>
        <dbReference type="Proteomes" id="UP000823775"/>
    </source>
</evidence>
<dbReference type="InterPro" id="IPR014710">
    <property type="entry name" value="RmlC-like_jellyroll"/>
</dbReference>
<evidence type="ECO:0000256" key="1">
    <source>
        <dbReference type="SAM" id="MobiDB-lite"/>
    </source>
</evidence>
<dbReference type="Gene3D" id="2.60.120.10">
    <property type="entry name" value="Jelly Rolls"/>
    <property type="match status" value="1"/>
</dbReference>
<keyword evidence="3" id="KW-1185">Reference proteome</keyword>
<evidence type="ECO:0008006" key="4">
    <source>
        <dbReference type="Google" id="ProtNLM"/>
    </source>
</evidence>
<name>A0ABS8V1U5_DATST</name>
<reference evidence="2 3" key="1">
    <citation type="journal article" date="2021" name="BMC Genomics">
        <title>Datura genome reveals duplications of psychoactive alkaloid biosynthetic genes and high mutation rate following tissue culture.</title>
        <authorList>
            <person name="Rajewski A."/>
            <person name="Carter-House D."/>
            <person name="Stajich J."/>
            <person name="Litt A."/>
        </authorList>
    </citation>
    <scope>NUCLEOTIDE SEQUENCE [LARGE SCALE GENOMIC DNA]</scope>
    <source>
        <strain evidence="2">AR-01</strain>
    </source>
</reference>
<protein>
    <recommendedName>
        <fullName evidence="4">EF-hand domain-containing protein</fullName>
    </recommendedName>
</protein>
<organism evidence="2 3">
    <name type="scientific">Datura stramonium</name>
    <name type="common">Jimsonweed</name>
    <name type="synonym">Common thornapple</name>
    <dbReference type="NCBI Taxonomy" id="4076"/>
    <lineage>
        <taxon>Eukaryota</taxon>
        <taxon>Viridiplantae</taxon>
        <taxon>Streptophyta</taxon>
        <taxon>Embryophyta</taxon>
        <taxon>Tracheophyta</taxon>
        <taxon>Spermatophyta</taxon>
        <taxon>Magnoliopsida</taxon>
        <taxon>eudicotyledons</taxon>
        <taxon>Gunneridae</taxon>
        <taxon>Pentapetalae</taxon>
        <taxon>asterids</taxon>
        <taxon>lamiids</taxon>
        <taxon>Solanales</taxon>
        <taxon>Solanaceae</taxon>
        <taxon>Solanoideae</taxon>
        <taxon>Datureae</taxon>
        <taxon>Datura</taxon>
    </lineage>
</organism>
<feature type="compositionally biased region" description="Acidic residues" evidence="1">
    <location>
        <begin position="79"/>
        <end position="88"/>
    </location>
</feature>
<dbReference type="Proteomes" id="UP000823775">
    <property type="component" value="Unassembled WGS sequence"/>
</dbReference>
<accession>A0ABS8V1U5</accession>
<feature type="region of interest" description="Disordered" evidence="1">
    <location>
        <begin position="103"/>
        <end position="124"/>
    </location>
</feature>
<proteinExistence type="predicted"/>
<gene>
    <name evidence="2" type="ORF">HAX54_026778</name>
</gene>
<evidence type="ECO:0000313" key="2">
    <source>
        <dbReference type="EMBL" id="MCD9640982.1"/>
    </source>
</evidence>
<dbReference type="EMBL" id="JACEIK010003253">
    <property type="protein sequence ID" value="MCD9640982.1"/>
    <property type="molecule type" value="Genomic_DNA"/>
</dbReference>